<organism evidence="1 2">
    <name type="scientific">Trifolium medium</name>
    <dbReference type="NCBI Taxonomy" id="97028"/>
    <lineage>
        <taxon>Eukaryota</taxon>
        <taxon>Viridiplantae</taxon>
        <taxon>Streptophyta</taxon>
        <taxon>Embryophyta</taxon>
        <taxon>Tracheophyta</taxon>
        <taxon>Spermatophyta</taxon>
        <taxon>Magnoliopsida</taxon>
        <taxon>eudicotyledons</taxon>
        <taxon>Gunneridae</taxon>
        <taxon>Pentapetalae</taxon>
        <taxon>rosids</taxon>
        <taxon>fabids</taxon>
        <taxon>Fabales</taxon>
        <taxon>Fabaceae</taxon>
        <taxon>Papilionoideae</taxon>
        <taxon>50 kb inversion clade</taxon>
        <taxon>NPAAA clade</taxon>
        <taxon>Hologalegina</taxon>
        <taxon>IRL clade</taxon>
        <taxon>Trifolieae</taxon>
        <taxon>Trifolium</taxon>
    </lineage>
</organism>
<protein>
    <submittedName>
        <fullName evidence="1">Uncharacterized protein</fullName>
    </submittedName>
</protein>
<name>A0A392SL95_9FABA</name>
<feature type="non-terminal residue" evidence="1">
    <location>
        <position position="60"/>
    </location>
</feature>
<sequence length="60" mass="6743">MVRKGRQCAKECKYLATKRTESKGVKKAALADFTSVGDTFPRPRLRPLIQENNSCTVDDI</sequence>
<evidence type="ECO:0000313" key="2">
    <source>
        <dbReference type="Proteomes" id="UP000265520"/>
    </source>
</evidence>
<comment type="caution">
    <text evidence="1">The sequence shown here is derived from an EMBL/GenBank/DDBJ whole genome shotgun (WGS) entry which is preliminary data.</text>
</comment>
<accession>A0A392SL95</accession>
<keyword evidence="2" id="KW-1185">Reference proteome</keyword>
<dbReference type="Proteomes" id="UP000265520">
    <property type="component" value="Unassembled WGS sequence"/>
</dbReference>
<reference evidence="1 2" key="1">
    <citation type="journal article" date="2018" name="Front. Plant Sci.">
        <title>Red Clover (Trifolium pratense) and Zigzag Clover (T. medium) - A Picture of Genomic Similarities and Differences.</title>
        <authorList>
            <person name="Dluhosova J."/>
            <person name="Istvanek J."/>
            <person name="Nedelnik J."/>
            <person name="Repkova J."/>
        </authorList>
    </citation>
    <scope>NUCLEOTIDE SEQUENCE [LARGE SCALE GENOMIC DNA]</scope>
    <source>
        <strain evidence="2">cv. 10/8</strain>
        <tissue evidence="1">Leaf</tissue>
    </source>
</reference>
<evidence type="ECO:0000313" key="1">
    <source>
        <dbReference type="EMBL" id="MCI49212.1"/>
    </source>
</evidence>
<proteinExistence type="predicted"/>
<dbReference type="EMBL" id="LXQA010397747">
    <property type="protein sequence ID" value="MCI49212.1"/>
    <property type="molecule type" value="Genomic_DNA"/>
</dbReference>
<dbReference type="AlphaFoldDB" id="A0A392SL95"/>